<dbReference type="SUPFAM" id="SSF47413">
    <property type="entry name" value="lambda repressor-like DNA-binding domains"/>
    <property type="match status" value="1"/>
</dbReference>
<dbReference type="AlphaFoldDB" id="A0A7Z2ZVV9"/>
<dbReference type="Proteomes" id="UP000502415">
    <property type="component" value="Chromosome"/>
</dbReference>
<gene>
    <name evidence="2" type="ORF">HH212_22985</name>
</gene>
<name>A0A7Z2ZVV9_9BURK</name>
<reference evidence="2 3" key="1">
    <citation type="submission" date="2020-04" db="EMBL/GenBank/DDBJ databases">
        <title>Genome sequencing of novel species.</title>
        <authorList>
            <person name="Heo J."/>
            <person name="Kim S.-J."/>
            <person name="Kim J.-S."/>
            <person name="Hong S.-B."/>
            <person name="Kwon S.-W."/>
        </authorList>
    </citation>
    <scope>NUCLEOTIDE SEQUENCE [LARGE SCALE GENOMIC DNA]</scope>
    <source>
        <strain evidence="2 3">GN2-R2</strain>
    </source>
</reference>
<keyword evidence="3" id="KW-1185">Reference proteome</keyword>
<dbReference type="PROSITE" id="PS50943">
    <property type="entry name" value="HTH_CROC1"/>
    <property type="match status" value="1"/>
</dbReference>
<accession>A0A7Z2ZVV9</accession>
<dbReference type="Gene3D" id="1.10.260.40">
    <property type="entry name" value="lambda repressor-like DNA-binding domains"/>
    <property type="match status" value="1"/>
</dbReference>
<sequence>MESNFNAPRRDEPNADALRIRKAIGQSIARARQDANLTQESVAEMLGIGPEAVSRLERGVGSITAERLVVLAQMFGCRSDQLLLGASERPEDQAGALWAMLDGLSITDRDFVLGSVDQLVAHLRRRAEKNRV</sequence>
<dbReference type="KEGG" id="mfy:HH212_22985"/>
<dbReference type="SMART" id="SM00530">
    <property type="entry name" value="HTH_XRE"/>
    <property type="match status" value="1"/>
</dbReference>
<evidence type="ECO:0000259" key="1">
    <source>
        <dbReference type="PROSITE" id="PS50943"/>
    </source>
</evidence>
<dbReference type="RefSeq" id="WP_170204616.1">
    <property type="nucleotide sequence ID" value="NZ_CP051685.1"/>
</dbReference>
<dbReference type="InterPro" id="IPR001387">
    <property type="entry name" value="Cro/C1-type_HTH"/>
</dbReference>
<dbReference type="InterPro" id="IPR010982">
    <property type="entry name" value="Lambda_DNA-bd_dom_sf"/>
</dbReference>
<feature type="domain" description="HTH cro/C1-type" evidence="1">
    <location>
        <begin position="28"/>
        <end position="82"/>
    </location>
</feature>
<organism evidence="2 3">
    <name type="scientific">Massilia forsythiae</name>
    <dbReference type="NCBI Taxonomy" id="2728020"/>
    <lineage>
        <taxon>Bacteria</taxon>
        <taxon>Pseudomonadati</taxon>
        <taxon>Pseudomonadota</taxon>
        <taxon>Betaproteobacteria</taxon>
        <taxon>Burkholderiales</taxon>
        <taxon>Oxalobacteraceae</taxon>
        <taxon>Telluria group</taxon>
        <taxon>Massilia</taxon>
    </lineage>
</organism>
<dbReference type="Pfam" id="PF01381">
    <property type="entry name" value="HTH_3"/>
    <property type="match status" value="1"/>
</dbReference>
<evidence type="ECO:0000313" key="3">
    <source>
        <dbReference type="Proteomes" id="UP000502415"/>
    </source>
</evidence>
<dbReference type="GO" id="GO:0003677">
    <property type="term" value="F:DNA binding"/>
    <property type="evidence" value="ECO:0007669"/>
    <property type="project" value="InterPro"/>
</dbReference>
<protein>
    <submittedName>
        <fullName evidence="2">Helix-turn-helix transcriptional regulator</fullName>
    </submittedName>
</protein>
<dbReference type="CDD" id="cd00093">
    <property type="entry name" value="HTH_XRE"/>
    <property type="match status" value="1"/>
</dbReference>
<dbReference type="EMBL" id="CP051685">
    <property type="protein sequence ID" value="QJE02532.1"/>
    <property type="molecule type" value="Genomic_DNA"/>
</dbReference>
<proteinExistence type="predicted"/>
<evidence type="ECO:0000313" key="2">
    <source>
        <dbReference type="EMBL" id="QJE02532.1"/>
    </source>
</evidence>